<dbReference type="Proteomes" id="UP000030690">
    <property type="component" value="Unassembled WGS sequence"/>
</dbReference>
<feature type="transmembrane region" description="Helical" evidence="1">
    <location>
        <begin position="104"/>
        <end position="125"/>
    </location>
</feature>
<dbReference type="SMR" id="A0A024VAQ0"/>
<keyword evidence="1" id="KW-1133">Transmembrane helix</keyword>
<evidence type="ECO:0000256" key="1">
    <source>
        <dbReference type="SAM" id="Phobius"/>
    </source>
</evidence>
<reference evidence="3 4" key="1">
    <citation type="submission" date="2013-02" db="EMBL/GenBank/DDBJ databases">
        <title>The Genome Annotation of Plasmodium falciparum Vietnam Oak-Knoll (FVO).</title>
        <authorList>
            <consortium name="The Broad Institute Genome Sequencing Platform"/>
            <consortium name="The Broad Institute Genome Sequencing Center for Infectious Disease"/>
            <person name="Neafsey D."/>
            <person name="Hoffman S."/>
            <person name="Volkman S."/>
            <person name="Rosenthal P."/>
            <person name="Walker B."/>
            <person name="Young S.K."/>
            <person name="Zeng Q."/>
            <person name="Gargeya S."/>
            <person name="Fitzgerald M."/>
            <person name="Haas B."/>
            <person name="Abouelleil A."/>
            <person name="Allen A.W."/>
            <person name="Alvarado L."/>
            <person name="Arachchi H.M."/>
            <person name="Berlin A.M."/>
            <person name="Chapman S.B."/>
            <person name="Gainer-Dewar J."/>
            <person name="Goldberg J."/>
            <person name="Griggs A."/>
            <person name="Gujja S."/>
            <person name="Hansen M."/>
            <person name="Howarth C."/>
            <person name="Imamovic A."/>
            <person name="Ireland A."/>
            <person name="Larimer J."/>
            <person name="McCowan C."/>
            <person name="Murphy C."/>
            <person name="Pearson M."/>
            <person name="Poon T.W."/>
            <person name="Priest M."/>
            <person name="Roberts A."/>
            <person name="Saif S."/>
            <person name="Shea T."/>
            <person name="Sisk P."/>
            <person name="Sykes S."/>
            <person name="Wortman J."/>
            <person name="Nusbaum C."/>
            <person name="Birren B."/>
        </authorList>
    </citation>
    <scope>NUCLEOTIDE SEQUENCE [LARGE SCALE GENOMIC DNA]</scope>
    <source>
        <strain evidence="4">Vietnam Oak-Knoll (FVO)</strain>
    </source>
</reference>
<feature type="transmembrane region" description="Helical" evidence="1">
    <location>
        <begin position="187"/>
        <end position="207"/>
    </location>
</feature>
<dbReference type="AlphaFoldDB" id="A0A024VAQ0"/>
<keyword evidence="1" id="KW-0472">Membrane</keyword>
<feature type="chain" id="PRO_5001535989" evidence="2">
    <location>
        <begin position="22"/>
        <end position="212"/>
    </location>
</feature>
<accession>A0A024VAQ0</accession>
<organism evidence="3 4">
    <name type="scientific">Plasmodium falciparum Vietnam Oak-Knoll</name>
    <name type="common">FVO</name>
    <dbReference type="NCBI Taxonomy" id="1036723"/>
    <lineage>
        <taxon>Eukaryota</taxon>
        <taxon>Sar</taxon>
        <taxon>Alveolata</taxon>
        <taxon>Apicomplexa</taxon>
        <taxon>Aconoidasida</taxon>
        <taxon>Haemosporida</taxon>
        <taxon>Plasmodiidae</taxon>
        <taxon>Plasmodium</taxon>
        <taxon>Plasmodium (Laverania)</taxon>
    </lineage>
</organism>
<protein>
    <submittedName>
        <fullName evidence="3">Uncharacterized protein</fullName>
    </submittedName>
</protein>
<dbReference type="OrthoDB" id="372103at2759"/>
<proteinExistence type="predicted"/>
<evidence type="ECO:0000313" key="4">
    <source>
        <dbReference type="Proteomes" id="UP000030690"/>
    </source>
</evidence>
<evidence type="ECO:0000313" key="3">
    <source>
        <dbReference type="EMBL" id="ETW19554.1"/>
    </source>
</evidence>
<dbReference type="EMBL" id="KI925062">
    <property type="protein sequence ID" value="ETW19554.1"/>
    <property type="molecule type" value="Genomic_DNA"/>
</dbReference>
<evidence type="ECO:0000256" key="2">
    <source>
        <dbReference type="SAM" id="SignalP"/>
    </source>
</evidence>
<keyword evidence="1" id="KW-0812">Transmembrane</keyword>
<reference evidence="3 4" key="2">
    <citation type="submission" date="2013-02" db="EMBL/GenBank/DDBJ databases">
        <title>The Genome Sequence of Plasmodium falciparum Vietnam Oak-Knoll (FVO).</title>
        <authorList>
            <consortium name="The Broad Institute Genome Sequencing Platform"/>
            <consortium name="The Broad Institute Genome Sequencing Center for Infectious Disease"/>
            <person name="Neafsey D."/>
            <person name="Cheeseman I."/>
            <person name="Volkman S."/>
            <person name="Adams J."/>
            <person name="Walker B."/>
            <person name="Young S.K."/>
            <person name="Zeng Q."/>
            <person name="Gargeya S."/>
            <person name="Fitzgerald M."/>
            <person name="Haas B."/>
            <person name="Abouelleil A."/>
            <person name="Alvarado L."/>
            <person name="Arachchi H.M."/>
            <person name="Berlin A.M."/>
            <person name="Chapman S.B."/>
            <person name="Dewar J."/>
            <person name="Goldberg J."/>
            <person name="Griggs A."/>
            <person name="Gujja S."/>
            <person name="Hansen M."/>
            <person name="Howarth C."/>
            <person name="Imamovic A."/>
            <person name="Larimer J."/>
            <person name="McCowan C."/>
            <person name="Murphy C."/>
            <person name="Neiman D."/>
            <person name="Pearson M."/>
            <person name="Priest M."/>
            <person name="Roberts A."/>
            <person name="Saif S."/>
            <person name="Shea T."/>
            <person name="Sisk P."/>
            <person name="Sykes S."/>
            <person name="Wortman J."/>
            <person name="Nusbaum C."/>
            <person name="Birren B."/>
        </authorList>
    </citation>
    <scope>NUCLEOTIDE SEQUENCE [LARGE SCALE GENOMIC DNA]</scope>
    <source>
        <strain evidence="4">Vietnam Oak-Knoll (FVO)</strain>
    </source>
</reference>
<gene>
    <name evidence="3" type="ORF">PFFVO_01479</name>
</gene>
<feature type="signal peptide" evidence="2">
    <location>
        <begin position="1"/>
        <end position="21"/>
    </location>
</feature>
<name>A0A024VAQ0_PLAFA</name>
<sequence length="212" mass="25740">MNHVSLLLLSIILFSYIFVRGYQVIYVDSIDDTYRNENLEEDLSCSWRYYCSEFFHVCEKGCSSKKKLKKGYNLINTSSLKGKCYFNVECDNYDIYFDTDNSLYFIYFSKLFFHISSDFTLYMNLLKKNHEISKDNNYLNKEKIQQNCNQTNNIHTYAQYKKKSLYEKIRYYKKFIAKKFKKNLMKLLVFFLILYMIFISLFIYTYIRLKNA</sequence>
<keyword evidence="2" id="KW-0732">Signal</keyword>